<dbReference type="CDD" id="cd17324">
    <property type="entry name" value="MFS_NepI_like"/>
    <property type="match status" value="1"/>
</dbReference>
<dbReference type="InterPro" id="IPR050189">
    <property type="entry name" value="MFS_Efflux_Transporters"/>
</dbReference>
<proteinExistence type="predicted"/>
<evidence type="ECO:0000256" key="1">
    <source>
        <dbReference type="ARBA" id="ARBA00004651"/>
    </source>
</evidence>
<sequence>MPLAVYILGLGIFTQGTSEFMLSGLLPNLADDLDVSIPDAGLLISAFAIGMVVGAPLLAVATLKWPRRTALVALQAAFIAAHIVGALAPGYGVLFATRVISALAYAGFWGVAVATAVALVPANAKGKAVAVVASGLTLATIIGVPAGTVLSQFAGWRAAFWGVALLTLVSLACSVFAIPGGRGSAEEARTVRSELRAMARPQLWLSYAVTAFSFGAVIVTFSYLASLLTDVTGLADGWVPVLLALFGVGGLLGMVIGGRTAEAYPIRTLALGTGVLAVTSALLAVLAENTVVTVVLVFVLGMAGYVTNPILQSRVFVVAPGAPTLVGATNTSAFNVGNTLAPALGGMTINAGFGFASVAWVGAALAAAGLLGTLWAGHLQYRSRPVKGSVVAGGGSGTRQGQERTETPV</sequence>
<feature type="transmembrane region" description="Helical" evidence="7">
    <location>
        <begin position="268"/>
        <end position="285"/>
    </location>
</feature>
<dbReference type="PROSITE" id="PS50850">
    <property type="entry name" value="MFS"/>
    <property type="match status" value="1"/>
</dbReference>
<keyword evidence="5 7" id="KW-0472">Membrane</keyword>
<keyword evidence="3 7" id="KW-0812">Transmembrane</keyword>
<dbReference type="PANTHER" id="PTHR43124:SF3">
    <property type="entry name" value="CHLORAMPHENICOL EFFLUX PUMP RV0191"/>
    <property type="match status" value="1"/>
</dbReference>
<feature type="transmembrane region" description="Helical" evidence="7">
    <location>
        <begin position="291"/>
        <end position="308"/>
    </location>
</feature>
<dbReference type="InterPro" id="IPR036259">
    <property type="entry name" value="MFS_trans_sf"/>
</dbReference>
<feature type="transmembrane region" description="Helical" evidence="7">
    <location>
        <begin position="158"/>
        <end position="181"/>
    </location>
</feature>
<feature type="transmembrane region" description="Helical" evidence="7">
    <location>
        <begin position="202"/>
        <end position="225"/>
    </location>
</feature>
<evidence type="ECO:0000256" key="2">
    <source>
        <dbReference type="ARBA" id="ARBA00022475"/>
    </source>
</evidence>
<protein>
    <submittedName>
        <fullName evidence="9">Cmx/CmrA family chloramphenicol efflux MFS transporter</fullName>
    </submittedName>
</protein>
<dbReference type="Pfam" id="PF07690">
    <property type="entry name" value="MFS_1"/>
    <property type="match status" value="1"/>
</dbReference>
<name>A0ABW0WBG4_STRNO</name>
<feature type="transmembrane region" description="Helical" evidence="7">
    <location>
        <begin position="70"/>
        <end position="93"/>
    </location>
</feature>
<evidence type="ECO:0000256" key="7">
    <source>
        <dbReference type="SAM" id="Phobius"/>
    </source>
</evidence>
<evidence type="ECO:0000313" key="10">
    <source>
        <dbReference type="Proteomes" id="UP001596065"/>
    </source>
</evidence>
<dbReference type="Proteomes" id="UP001596065">
    <property type="component" value="Unassembled WGS sequence"/>
</dbReference>
<feature type="region of interest" description="Disordered" evidence="6">
    <location>
        <begin position="388"/>
        <end position="409"/>
    </location>
</feature>
<dbReference type="InterPro" id="IPR011701">
    <property type="entry name" value="MFS"/>
</dbReference>
<accession>A0ABW0WBG4</accession>
<dbReference type="Gene3D" id="1.20.1250.20">
    <property type="entry name" value="MFS general substrate transporter like domains"/>
    <property type="match status" value="1"/>
</dbReference>
<feature type="transmembrane region" description="Helical" evidence="7">
    <location>
        <begin position="128"/>
        <end position="146"/>
    </location>
</feature>
<gene>
    <name evidence="9" type="ORF">ACFP3J_06160</name>
</gene>
<dbReference type="RefSeq" id="WP_344352336.1">
    <property type="nucleotide sequence ID" value="NZ_BAAASM010000059.1"/>
</dbReference>
<feature type="transmembrane region" description="Helical" evidence="7">
    <location>
        <begin position="99"/>
        <end position="121"/>
    </location>
</feature>
<evidence type="ECO:0000256" key="4">
    <source>
        <dbReference type="ARBA" id="ARBA00022989"/>
    </source>
</evidence>
<evidence type="ECO:0000259" key="8">
    <source>
        <dbReference type="PROSITE" id="PS50850"/>
    </source>
</evidence>
<reference evidence="10" key="1">
    <citation type="journal article" date="2019" name="Int. J. Syst. Evol. Microbiol.">
        <title>The Global Catalogue of Microorganisms (GCM) 10K type strain sequencing project: providing services to taxonomists for standard genome sequencing and annotation.</title>
        <authorList>
            <consortium name="The Broad Institute Genomics Platform"/>
            <consortium name="The Broad Institute Genome Sequencing Center for Infectious Disease"/>
            <person name="Wu L."/>
            <person name="Ma J."/>
        </authorList>
    </citation>
    <scope>NUCLEOTIDE SEQUENCE [LARGE SCALE GENOMIC DNA]</scope>
    <source>
        <strain evidence="10">KCTC 5701</strain>
    </source>
</reference>
<organism evidence="9 10">
    <name type="scientific">Streptomyces nogalater</name>
    <dbReference type="NCBI Taxonomy" id="38314"/>
    <lineage>
        <taxon>Bacteria</taxon>
        <taxon>Bacillati</taxon>
        <taxon>Actinomycetota</taxon>
        <taxon>Actinomycetes</taxon>
        <taxon>Kitasatosporales</taxon>
        <taxon>Streptomycetaceae</taxon>
        <taxon>Streptomyces</taxon>
    </lineage>
</organism>
<evidence type="ECO:0000256" key="6">
    <source>
        <dbReference type="SAM" id="MobiDB-lite"/>
    </source>
</evidence>
<feature type="transmembrane region" description="Helical" evidence="7">
    <location>
        <begin position="42"/>
        <end position="63"/>
    </location>
</feature>
<dbReference type="NCBIfam" id="NF033135">
    <property type="entry name" value="cmx_cmrA"/>
    <property type="match status" value="1"/>
</dbReference>
<feature type="transmembrane region" description="Helical" evidence="7">
    <location>
        <begin position="237"/>
        <end position="256"/>
    </location>
</feature>
<dbReference type="PANTHER" id="PTHR43124">
    <property type="entry name" value="PURINE EFFLUX PUMP PBUE"/>
    <property type="match status" value="1"/>
</dbReference>
<comment type="subcellular location">
    <subcellularLocation>
        <location evidence="1">Cell membrane</location>
        <topology evidence="1">Multi-pass membrane protein</topology>
    </subcellularLocation>
</comment>
<evidence type="ECO:0000313" key="9">
    <source>
        <dbReference type="EMBL" id="MFC5655073.1"/>
    </source>
</evidence>
<evidence type="ECO:0000256" key="3">
    <source>
        <dbReference type="ARBA" id="ARBA00022692"/>
    </source>
</evidence>
<keyword evidence="10" id="KW-1185">Reference proteome</keyword>
<evidence type="ECO:0000256" key="5">
    <source>
        <dbReference type="ARBA" id="ARBA00023136"/>
    </source>
</evidence>
<dbReference type="InterPro" id="IPR020846">
    <property type="entry name" value="MFS_dom"/>
</dbReference>
<keyword evidence="4 7" id="KW-1133">Transmembrane helix</keyword>
<dbReference type="SUPFAM" id="SSF103473">
    <property type="entry name" value="MFS general substrate transporter"/>
    <property type="match status" value="1"/>
</dbReference>
<keyword evidence="2" id="KW-1003">Cell membrane</keyword>
<feature type="domain" description="Major facilitator superfamily (MFS) profile" evidence="8">
    <location>
        <begin position="4"/>
        <end position="384"/>
    </location>
</feature>
<feature type="transmembrane region" description="Helical" evidence="7">
    <location>
        <begin position="315"/>
        <end position="333"/>
    </location>
</feature>
<feature type="transmembrane region" description="Helical" evidence="7">
    <location>
        <begin position="353"/>
        <end position="377"/>
    </location>
</feature>
<comment type="caution">
    <text evidence="9">The sequence shown here is derived from an EMBL/GenBank/DDBJ whole genome shotgun (WGS) entry which is preliminary data.</text>
</comment>
<dbReference type="EMBL" id="JBHSOE010000007">
    <property type="protein sequence ID" value="MFC5655073.1"/>
    <property type="molecule type" value="Genomic_DNA"/>
</dbReference>